<evidence type="ECO:0000256" key="2">
    <source>
        <dbReference type="ARBA" id="ARBA00004613"/>
    </source>
</evidence>
<comment type="subcellular location">
    <subcellularLocation>
        <location evidence="1 7">Bacterial flagellum</location>
    </subcellularLocation>
    <subcellularLocation>
        <location evidence="2 7">Secreted</location>
    </subcellularLocation>
</comment>
<evidence type="ECO:0000256" key="1">
    <source>
        <dbReference type="ARBA" id="ARBA00004365"/>
    </source>
</evidence>
<dbReference type="InterPro" id="IPR002371">
    <property type="entry name" value="FlgK"/>
</dbReference>
<keyword evidence="12" id="KW-1185">Reference proteome</keyword>
<organism evidence="11 12">
    <name type="scientific">Arthrobacter hankyongi</name>
    <dbReference type="NCBI Taxonomy" id="2904801"/>
    <lineage>
        <taxon>Bacteria</taxon>
        <taxon>Bacillati</taxon>
        <taxon>Actinomycetota</taxon>
        <taxon>Actinomycetes</taxon>
        <taxon>Micrococcales</taxon>
        <taxon>Micrococcaceae</taxon>
        <taxon>Arthrobacter</taxon>
    </lineage>
</organism>
<dbReference type="SUPFAM" id="SSF64518">
    <property type="entry name" value="Phase 1 flagellin"/>
    <property type="match status" value="1"/>
</dbReference>
<dbReference type="RefSeq" id="WP_237819014.1">
    <property type="nucleotide sequence ID" value="NZ_JAKLTQ010000003.1"/>
</dbReference>
<proteinExistence type="inferred from homology"/>
<dbReference type="Pfam" id="PF22638">
    <property type="entry name" value="FlgK_D1"/>
    <property type="match status" value="1"/>
</dbReference>
<evidence type="ECO:0000259" key="9">
    <source>
        <dbReference type="Pfam" id="PF06429"/>
    </source>
</evidence>
<comment type="caution">
    <text evidence="11">The sequence shown here is derived from an EMBL/GenBank/DDBJ whole genome shotgun (WGS) entry which is preliminary data.</text>
</comment>
<evidence type="ECO:0000313" key="12">
    <source>
        <dbReference type="Proteomes" id="UP001165368"/>
    </source>
</evidence>
<dbReference type="PRINTS" id="PR01005">
    <property type="entry name" value="FLGHOOKAP1"/>
</dbReference>
<dbReference type="NCBIfam" id="TIGR02492">
    <property type="entry name" value="flgK_ends"/>
    <property type="match status" value="1"/>
</dbReference>
<evidence type="ECO:0000259" key="8">
    <source>
        <dbReference type="Pfam" id="PF00460"/>
    </source>
</evidence>
<feature type="domain" description="Flagellar basal body rod protein N-terminal" evidence="8">
    <location>
        <begin position="7"/>
        <end position="37"/>
    </location>
</feature>
<keyword evidence="11" id="KW-0966">Cell projection</keyword>
<accession>A0ABS9L4R0</accession>
<dbReference type="Proteomes" id="UP001165368">
    <property type="component" value="Unassembled WGS sequence"/>
</dbReference>
<dbReference type="Pfam" id="PF00460">
    <property type="entry name" value="Flg_bb_rod"/>
    <property type="match status" value="1"/>
</dbReference>
<dbReference type="InterPro" id="IPR010930">
    <property type="entry name" value="Flg_bb/hook_C_dom"/>
</dbReference>
<keyword evidence="11" id="KW-0969">Cilium</keyword>
<dbReference type="PANTHER" id="PTHR30033:SF1">
    <property type="entry name" value="FLAGELLAR HOOK-ASSOCIATED PROTEIN 1"/>
    <property type="match status" value="1"/>
</dbReference>
<evidence type="ECO:0000256" key="7">
    <source>
        <dbReference type="RuleBase" id="RU362065"/>
    </source>
</evidence>
<dbReference type="PANTHER" id="PTHR30033">
    <property type="entry name" value="FLAGELLAR HOOK-ASSOCIATED PROTEIN 1"/>
    <property type="match status" value="1"/>
</dbReference>
<keyword evidence="5 7" id="KW-0964">Secreted</keyword>
<evidence type="ECO:0000256" key="3">
    <source>
        <dbReference type="ARBA" id="ARBA00009677"/>
    </source>
</evidence>
<evidence type="ECO:0000313" key="11">
    <source>
        <dbReference type="EMBL" id="MCG2621620.1"/>
    </source>
</evidence>
<reference evidence="11" key="1">
    <citation type="submission" date="2022-01" db="EMBL/GenBank/DDBJ databases">
        <authorList>
            <person name="Jo J.-H."/>
            <person name="Im W.-T."/>
        </authorList>
    </citation>
    <scope>NUCLEOTIDE SEQUENCE</scope>
    <source>
        <strain evidence="11">I2-34</strain>
    </source>
</reference>
<dbReference type="Pfam" id="PF06429">
    <property type="entry name" value="Flg_bbr_C"/>
    <property type="match status" value="1"/>
</dbReference>
<comment type="similarity">
    <text evidence="3 7">Belongs to the flagella basal body rod proteins family.</text>
</comment>
<dbReference type="EMBL" id="JAKLTQ010000003">
    <property type="protein sequence ID" value="MCG2621620.1"/>
    <property type="molecule type" value="Genomic_DNA"/>
</dbReference>
<protein>
    <recommendedName>
        <fullName evidence="4 7">Flagellar hook-associated protein 1</fullName>
        <shortName evidence="7">HAP1</shortName>
    </recommendedName>
</protein>
<evidence type="ECO:0000259" key="10">
    <source>
        <dbReference type="Pfam" id="PF22638"/>
    </source>
</evidence>
<sequence>MSTFSGLNTAYTGLVAARQGLNVVGQNIANVNTEGYTRQRASTSSVGPVAQTGLFAGGVRAGQGVSVDAIARLGDLHLDARVRSAAAAAGYASVRSDTLSALEDVLREPGDNGISARLQQFWAGWQDIANQPGEPAPAGVLLEQTTVFTQQLAHGYGEIEAQWTEVRGKADTMAAELNSAAAQVADLNARIRTTLAAGGSVNELLDKRSTLTADIASLAGGTVRQNTDGTVDVLIGGNALVSGDSFRPVKLTGATQLDGGTLQLEWAHRPGSPIALDGGELAGALSVLAPANASKTGGAIAEAAARFNAFAEDFAAQVNAVHSTGVTPTGAPGGNFFSYVPGRAAQTLAVVPQGVGDIATGTGGLDGSIADRISQLGTGPTSPNTVWTAVVTEFGVAAKAAQQSANLADLANTSAANQQLASASVDLDEENVNLLSFQHAYQGAARVMTAVDEMLDTLINRTGLVGR</sequence>
<name>A0ABS9L4R0_9MICC</name>
<dbReference type="InterPro" id="IPR001444">
    <property type="entry name" value="Flag_bb_rod_N"/>
</dbReference>
<feature type="domain" description="Flagellar basal-body/hook protein C-terminal" evidence="9">
    <location>
        <begin position="420"/>
        <end position="460"/>
    </location>
</feature>
<evidence type="ECO:0000256" key="5">
    <source>
        <dbReference type="ARBA" id="ARBA00022525"/>
    </source>
</evidence>
<evidence type="ECO:0000256" key="6">
    <source>
        <dbReference type="ARBA" id="ARBA00023143"/>
    </source>
</evidence>
<dbReference type="InterPro" id="IPR053927">
    <property type="entry name" value="FlgK_helical"/>
</dbReference>
<keyword evidence="6 7" id="KW-0975">Bacterial flagellum</keyword>
<keyword evidence="11" id="KW-0282">Flagellum</keyword>
<gene>
    <name evidence="7 11" type="primary">flgK</name>
    <name evidence="11" type="ORF">LVY72_06780</name>
</gene>
<feature type="domain" description="Flagellar hook-associated protein FlgK helical" evidence="10">
    <location>
        <begin position="99"/>
        <end position="337"/>
    </location>
</feature>
<evidence type="ECO:0000256" key="4">
    <source>
        <dbReference type="ARBA" id="ARBA00016244"/>
    </source>
</evidence>